<reference evidence="3 4" key="1">
    <citation type="submission" date="2023-07" db="EMBL/GenBank/DDBJ databases">
        <title>Functional and genomic diversity of the sorghum phyllosphere microbiome.</title>
        <authorList>
            <person name="Shade A."/>
        </authorList>
    </citation>
    <scope>NUCLEOTIDE SEQUENCE [LARGE SCALE GENOMIC DNA]</scope>
    <source>
        <strain evidence="3 4">SORGH_AS_1207</strain>
    </source>
</reference>
<proteinExistence type="predicted"/>
<evidence type="ECO:0008006" key="5">
    <source>
        <dbReference type="Google" id="ProtNLM"/>
    </source>
</evidence>
<evidence type="ECO:0000256" key="1">
    <source>
        <dbReference type="SAM" id="MobiDB-lite"/>
    </source>
</evidence>
<organism evidence="3 4">
    <name type="scientific">Microbacterium trichothecenolyticum</name>
    <name type="common">Aureobacterium trichothecenolyticum</name>
    <dbReference type="NCBI Taxonomy" id="69370"/>
    <lineage>
        <taxon>Bacteria</taxon>
        <taxon>Bacillati</taxon>
        <taxon>Actinomycetota</taxon>
        <taxon>Actinomycetes</taxon>
        <taxon>Micrococcales</taxon>
        <taxon>Microbacteriaceae</taxon>
        <taxon>Microbacterium</taxon>
    </lineage>
</organism>
<protein>
    <recommendedName>
        <fullName evidence="5">Thioester domain-containing protein</fullName>
    </recommendedName>
</protein>
<feature type="compositionally biased region" description="Pro residues" evidence="1">
    <location>
        <begin position="430"/>
        <end position="457"/>
    </location>
</feature>
<sequence length="506" mass="52702">MQHPPPLSLRLPAILAVFVVLTTGLGLGPAAHAADRGTGFGTWAPLSRTGWHGSMRVGDVHTYCIHPGLPVATGTTTDHGVTSDVNGLSAQQLVSINHLVSTYGQTDDPVQAASVGWAVKAIVDRDTTLHSWGYEGDDLAGAIDDIMRRASPENSAAVQQRAVQYLTEAEAIRVPRVGGSLTLSTQEDDPTRGVLTVDVDAEAVGTITLHNAVFADTGSAERQGVRGGGSYPIVAPASAADDGRPYSVQATGAFSVRAAAIRFYSTPGQQESAGPAGPQTFELSTQDATPRPVRFSPRVQTVARIDGRRFVDEVTVSAAEGVWPRHTDGSFVVLSATADVYRTGAFPAEAAEVPDNLKPVAQLILRTDPRVGAGRYTVGTQGDLPGSGVYTAVWRIERTSQDPDVVPHLPPSYVWTERFASPTQTEQLVPAPPVDPVPAPSPTPSSTPTPVPASVAPPAPALTPPALPVTGLSSAGVGATSGIAAVMIGIGIVVAQVARRRRTPRV</sequence>
<evidence type="ECO:0000256" key="2">
    <source>
        <dbReference type="SAM" id="Phobius"/>
    </source>
</evidence>
<evidence type="ECO:0000313" key="4">
    <source>
        <dbReference type="Proteomes" id="UP001226691"/>
    </source>
</evidence>
<keyword evidence="2" id="KW-0812">Transmembrane</keyword>
<name>A0ABU0TYY3_MICTR</name>
<dbReference type="Proteomes" id="UP001226691">
    <property type="component" value="Unassembled WGS sequence"/>
</dbReference>
<keyword evidence="2" id="KW-0472">Membrane</keyword>
<feature type="transmembrane region" description="Helical" evidence="2">
    <location>
        <begin position="475"/>
        <end position="498"/>
    </location>
</feature>
<keyword evidence="4" id="KW-1185">Reference proteome</keyword>
<evidence type="ECO:0000313" key="3">
    <source>
        <dbReference type="EMBL" id="MDQ1124865.1"/>
    </source>
</evidence>
<feature type="region of interest" description="Disordered" evidence="1">
    <location>
        <begin position="424"/>
        <end position="457"/>
    </location>
</feature>
<keyword evidence="2" id="KW-1133">Transmembrane helix</keyword>
<gene>
    <name evidence="3" type="ORF">QE412_003438</name>
</gene>
<dbReference type="EMBL" id="JAUTBF010000001">
    <property type="protein sequence ID" value="MDQ1124865.1"/>
    <property type="molecule type" value="Genomic_DNA"/>
</dbReference>
<accession>A0ABU0TYY3</accession>
<comment type="caution">
    <text evidence="3">The sequence shown here is derived from an EMBL/GenBank/DDBJ whole genome shotgun (WGS) entry which is preliminary data.</text>
</comment>
<dbReference type="RefSeq" id="WP_307486706.1">
    <property type="nucleotide sequence ID" value="NZ_JAUTBF010000001.1"/>
</dbReference>